<dbReference type="InterPro" id="IPR000891">
    <property type="entry name" value="PYR_CT"/>
</dbReference>
<dbReference type="CDD" id="cd07941">
    <property type="entry name" value="DRE_TIM_LeuA3"/>
    <property type="match status" value="1"/>
</dbReference>
<evidence type="ECO:0000313" key="12">
    <source>
        <dbReference type="Proteomes" id="UP000280417"/>
    </source>
</evidence>
<evidence type="ECO:0000256" key="3">
    <source>
        <dbReference type="ARBA" id="ARBA00022605"/>
    </source>
</evidence>
<dbReference type="EMBL" id="QMQA01000224">
    <property type="protein sequence ID" value="RLE11734.1"/>
    <property type="molecule type" value="Genomic_DNA"/>
</dbReference>
<evidence type="ECO:0000256" key="7">
    <source>
        <dbReference type="ARBA" id="ARBA00048263"/>
    </source>
</evidence>
<gene>
    <name evidence="11" type="ORF">DRJ04_07505</name>
</gene>
<dbReference type="PROSITE" id="PS00815">
    <property type="entry name" value="AIPM_HOMOCIT_SYNTH_1"/>
    <property type="match status" value="1"/>
</dbReference>
<dbReference type="Gene3D" id="1.10.238.260">
    <property type="match status" value="1"/>
</dbReference>
<dbReference type="PROSITE" id="PS50991">
    <property type="entry name" value="PYR_CT"/>
    <property type="match status" value="1"/>
</dbReference>
<keyword evidence="6" id="KW-0100">Branched-chain amino acid biosynthesis</keyword>
<dbReference type="Proteomes" id="UP000280417">
    <property type="component" value="Unassembled WGS sequence"/>
</dbReference>
<dbReference type="InterPro" id="IPR054691">
    <property type="entry name" value="LeuA/HCS_post-cat"/>
</dbReference>
<accession>A0A662D7I2</accession>
<dbReference type="PROSITE" id="PS00816">
    <property type="entry name" value="AIPM_HOMOCIT_SYNTH_2"/>
    <property type="match status" value="1"/>
</dbReference>
<evidence type="ECO:0000313" key="11">
    <source>
        <dbReference type="EMBL" id="RLE11734.1"/>
    </source>
</evidence>
<keyword evidence="5 9" id="KW-0808">Transferase</keyword>
<dbReference type="SMART" id="SM00917">
    <property type="entry name" value="LeuA_dimer"/>
    <property type="match status" value="1"/>
</dbReference>
<dbReference type="InterPro" id="IPR002034">
    <property type="entry name" value="AIPM/Hcit_synth_CS"/>
</dbReference>
<evidence type="ECO:0000256" key="4">
    <source>
        <dbReference type="ARBA" id="ARBA00022624"/>
    </source>
</evidence>
<dbReference type="PANTHER" id="PTHR43538">
    <property type="entry name" value="ALPHA-IPM SYNTHASE/HOMOCITRATE SYNTHASE"/>
    <property type="match status" value="1"/>
</dbReference>
<dbReference type="Pfam" id="PF08502">
    <property type="entry name" value="LeuA_dimer"/>
    <property type="match status" value="1"/>
</dbReference>
<dbReference type="NCBIfam" id="TIGR00977">
    <property type="entry name" value="citramal_synth"/>
    <property type="match status" value="1"/>
</dbReference>
<dbReference type="InterPro" id="IPR013709">
    <property type="entry name" value="2-isopropylmalate_synth_dimer"/>
</dbReference>
<comment type="catalytic activity">
    <reaction evidence="7">
        <text>pyruvate + acetyl-CoA + H2O = (3R)-citramalate + CoA + H(+)</text>
        <dbReference type="Rhea" id="RHEA:19045"/>
        <dbReference type="ChEBI" id="CHEBI:15361"/>
        <dbReference type="ChEBI" id="CHEBI:15377"/>
        <dbReference type="ChEBI" id="CHEBI:15378"/>
        <dbReference type="ChEBI" id="CHEBI:30934"/>
        <dbReference type="ChEBI" id="CHEBI:57287"/>
        <dbReference type="ChEBI" id="CHEBI:57288"/>
        <dbReference type="EC" id="2.3.3.21"/>
    </reaction>
</comment>
<dbReference type="UniPathway" id="UPA00047">
    <property type="reaction ID" value="UER00066"/>
</dbReference>
<evidence type="ECO:0000256" key="2">
    <source>
        <dbReference type="ARBA" id="ARBA00006154"/>
    </source>
</evidence>
<dbReference type="AlphaFoldDB" id="A0A662D7I2"/>
<dbReference type="SUPFAM" id="SSF51569">
    <property type="entry name" value="Aldolase"/>
    <property type="match status" value="1"/>
</dbReference>
<dbReference type="Gene3D" id="3.30.160.270">
    <property type="match status" value="1"/>
</dbReference>
<dbReference type="InterPro" id="IPR005675">
    <property type="entry name" value="Citramal_synthase"/>
</dbReference>
<dbReference type="EC" id="2.3.3.21" evidence="8"/>
<keyword evidence="3" id="KW-0028">Amino-acid biosynthesis</keyword>
<dbReference type="GO" id="GO:0009097">
    <property type="term" value="P:isoleucine biosynthetic process"/>
    <property type="evidence" value="ECO:0007669"/>
    <property type="project" value="UniProtKB-UniRule"/>
</dbReference>
<dbReference type="InterPro" id="IPR036230">
    <property type="entry name" value="LeuA_allosteric_dom_sf"/>
</dbReference>
<dbReference type="GO" id="GO:0003852">
    <property type="term" value="F:2-isopropylmalate synthase activity"/>
    <property type="evidence" value="ECO:0007669"/>
    <property type="project" value="InterPro"/>
</dbReference>
<dbReference type="Gene3D" id="3.20.20.70">
    <property type="entry name" value="Aldolase class I"/>
    <property type="match status" value="1"/>
</dbReference>
<comment type="similarity">
    <text evidence="2 9">Belongs to the alpha-IPM synthase/homocitrate synthase family.</text>
</comment>
<sequence>MKVKIYDTTLRDGTQAAGVSFSLPDKLQIARELDKIGFDYIEGGWPGSNPKDMEFFKRAKNISFTTAKIAAFGSTRRKDTPVDKDPNIMSILEAETPVVTLFGKSWVLHVKKALQTDKEENLKMIEDSVSFFKKMGREVIFDAEHFFDGYKDNPLYAIKILQVAKDAGADCLVLCDTNGGCMPFEIDQIIRVVMEKIRHPLGIHAHNDGGVAVANTVMAARIGISQVQGTINGYGERCGNADLCAVIPNLKLKLGINCLSEEGLKSLTRISRLVNELANLTPNEHQPYVGKAAFTHKGGIHASGISRDKKTYEHIDPEWVGNKRRVIISELAGKSSIIYKLKERKLGVDNLQALSRNLAEQIKKLENEGYEFEAADGSFELLVKKNTGEYKKLFDVEGFRVIVEKRDNEKLISEATVKIRIGKRLIHTVAEGNGPVNALDKALRKALEDDFPQLTEMHLSDYKVRILDTGAGTGATTRVLIESCDKEDRWGTVGVSPNIIEASCIALLDAVDYKLNK</sequence>
<feature type="domain" description="Pyruvate carboxyltransferase" evidence="10">
    <location>
        <begin position="3"/>
        <end position="274"/>
    </location>
</feature>
<dbReference type="PANTHER" id="PTHR43538:SF1">
    <property type="entry name" value="(R)-CITRAMALATE SYNTHASE"/>
    <property type="match status" value="1"/>
</dbReference>
<name>A0A662D7I2_UNCAE</name>
<comment type="pathway">
    <text evidence="1">Amino-acid biosynthesis; L-isoleucine biosynthesis; 2-oxobutanoate from pyruvate: step 1/3.</text>
</comment>
<dbReference type="Pfam" id="PF00682">
    <property type="entry name" value="HMGL-like"/>
    <property type="match status" value="1"/>
</dbReference>
<dbReference type="GO" id="GO:0009098">
    <property type="term" value="P:L-leucine biosynthetic process"/>
    <property type="evidence" value="ECO:0007669"/>
    <property type="project" value="InterPro"/>
</dbReference>
<evidence type="ECO:0000259" key="10">
    <source>
        <dbReference type="PROSITE" id="PS50991"/>
    </source>
</evidence>
<evidence type="ECO:0000256" key="6">
    <source>
        <dbReference type="ARBA" id="ARBA00023304"/>
    </source>
</evidence>
<reference evidence="11 12" key="1">
    <citation type="submission" date="2018-06" db="EMBL/GenBank/DDBJ databases">
        <title>Extensive metabolic versatility and redundancy in microbially diverse, dynamic hydrothermal sediments.</title>
        <authorList>
            <person name="Dombrowski N."/>
            <person name="Teske A."/>
            <person name="Baker B.J."/>
        </authorList>
    </citation>
    <scope>NUCLEOTIDE SEQUENCE [LARGE SCALE GENOMIC DNA]</scope>
    <source>
        <strain evidence="11">B3_G15</strain>
    </source>
</reference>
<evidence type="ECO:0000256" key="1">
    <source>
        <dbReference type="ARBA" id="ARBA00004743"/>
    </source>
</evidence>
<proteinExistence type="inferred from homology"/>
<dbReference type="InterPro" id="IPR013785">
    <property type="entry name" value="Aldolase_TIM"/>
</dbReference>
<dbReference type="Pfam" id="PF22617">
    <property type="entry name" value="HCS_D2"/>
    <property type="match status" value="1"/>
</dbReference>
<protein>
    <recommendedName>
        <fullName evidence="8">Citramalate synthase</fullName>
        <ecNumber evidence="8">2.3.3.21</ecNumber>
    </recommendedName>
</protein>
<evidence type="ECO:0000256" key="5">
    <source>
        <dbReference type="ARBA" id="ARBA00022679"/>
    </source>
</evidence>
<comment type="caution">
    <text evidence="11">The sequence shown here is derived from an EMBL/GenBank/DDBJ whole genome shotgun (WGS) entry which is preliminary data.</text>
</comment>
<dbReference type="GO" id="GO:0043714">
    <property type="term" value="F:(R)-citramalate synthase activity"/>
    <property type="evidence" value="ECO:0007669"/>
    <property type="project" value="UniProtKB-UniRule"/>
</dbReference>
<evidence type="ECO:0000256" key="8">
    <source>
        <dbReference type="NCBIfam" id="TIGR00977"/>
    </source>
</evidence>
<organism evidence="11 12">
    <name type="scientific">Aerophobetes bacterium</name>
    <dbReference type="NCBI Taxonomy" id="2030807"/>
    <lineage>
        <taxon>Bacteria</taxon>
        <taxon>Candidatus Aerophobota</taxon>
    </lineage>
</organism>
<keyword evidence="4" id="KW-0412">Isoleucine biosynthesis</keyword>
<dbReference type="SUPFAM" id="SSF110921">
    <property type="entry name" value="2-isopropylmalate synthase LeuA, allosteric (dimerisation) domain"/>
    <property type="match status" value="1"/>
</dbReference>
<evidence type="ECO:0000256" key="9">
    <source>
        <dbReference type="RuleBase" id="RU003523"/>
    </source>
</evidence>